<reference evidence="7 8" key="1">
    <citation type="journal article" date="2021" name="Elife">
        <title>Chloroplast acquisition without the gene transfer in kleptoplastic sea slugs, Plakobranchus ocellatus.</title>
        <authorList>
            <person name="Maeda T."/>
            <person name="Takahashi S."/>
            <person name="Yoshida T."/>
            <person name="Shimamura S."/>
            <person name="Takaki Y."/>
            <person name="Nagai Y."/>
            <person name="Toyoda A."/>
            <person name="Suzuki Y."/>
            <person name="Arimoto A."/>
            <person name="Ishii H."/>
            <person name="Satoh N."/>
            <person name="Nishiyama T."/>
            <person name="Hasebe M."/>
            <person name="Maruyama T."/>
            <person name="Minagawa J."/>
            <person name="Obokata J."/>
            <person name="Shigenobu S."/>
        </authorList>
    </citation>
    <scope>NUCLEOTIDE SEQUENCE [LARGE SCALE GENOMIC DNA]</scope>
</reference>
<dbReference type="InterPro" id="IPR002544">
    <property type="entry name" value="FMRFamid-related_peptide-like"/>
</dbReference>
<comment type="caution">
    <text evidence="7">The sequence shown here is derived from an EMBL/GenBank/DDBJ whole genome shotgun (WGS) entry which is preliminary data.</text>
</comment>
<dbReference type="AlphaFoldDB" id="A0AAV4HFF8"/>
<proteinExistence type="inferred from homology"/>
<feature type="region of interest" description="Disordered" evidence="6">
    <location>
        <begin position="126"/>
        <end position="208"/>
    </location>
</feature>
<feature type="compositionally biased region" description="Basic and acidic residues" evidence="6">
    <location>
        <begin position="179"/>
        <end position="193"/>
    </location>
</feature>
<protein>
    <submittedName>
        <fullName evidence="7">FMRFamide-related protein</fullName>
    </submittedName>
</protein>
<evidence type="ECO:0000313" key="8">
    <source>
        <dbReference type="Proteomes" id="UP000762676"/>
    </source>
</evidence>
<keyword evidence="3" id="KW-0964">Secreted</keyword>
<sequence length="208" mass="22550">MQTDTKSDDSFFLSTINSSISISSISSSSAIIIKAVAITAAAVAKSPKKAVTFERSALPTANYENFLRVSDAALSDQAGEARKRHRQYMRFGRSVDDDASGVDEYLRFGDPFLRFGKGDPFLRFGKKSSHDETDPAAQLIPLDHSGSQDDDDSLRKKRDLSSSAEIPAASSTNMSLGEKPLKTDTNAQHDDKAQGVAYVSGSPYPEFN</sequence>
<dbReference type="GO" id="GO:0005576">
    <property type="term" value="C:extracellular region"/>
    <property type="evidence" value="ECO:0007669"/>
    <property type="project" value="UniProtKB-SubCell"/>
</dbReference>
<keyword evidence="4" id="KW-0027">Amidation</keyword>
<name>A0AAV4HFF8_9GAST</name>
<gene>
    <name evidence="7" type="ORF">ElyMa_004451700</name>
</gene>
<organism evidence="7 8">
    <name type="scientific">Elysia marginata</name>
    <dbReference type="NCBI Taxonomy" id="1093978"/>
    <lineage>
        <taxon>Eukaryota</taxon>
        <taxon>Metazoa</taxon>
        <taxon>Spiralia</taxon>
        <taxon>Lophotrochozoa</taxon>
        <taxon>Mollusca</taxon>
        <taxon>Gastropoda</taxon>
        <taxon>Heterobranchia</taxon>
        <taxon>Euthyneura</taxon>
        <taxon>Panpulmonata</taxon>
        <taxon>Sacoglossa</taxon>
        <taxon>Placobranchoidea</taxon>
        <taxon>Plakobranchidae</taxon>
        <taxon>Elysia</taxon>
    </lineage>
</organism>
<dbReference type="Proteomes" id="UP000762676">
    <property type="component" value="Unassembled WGS sequence"/>
</dbReference>
<evidence type="ECO:0000313" key="7">
    <source>
        <dbReference type="EMBL" id="GFR96454.1"/>
    </source>
</evidence>
<evidence type="ECO:0000256" key="5">
    <source>
        <dbReference type="ARBA" id="ARBA00023320"/>
    </source>
</evidence>
<dbReference type="EMBL" id="BMAT01009003">
    <property type="protein sequence ID" value="GFR96454.1"/>
    <property type="molecule type" value="Genomic_DNA"/>
</dbReference>
<dbReference type="GO" id="GO:0007218">
    <property type="term" value="P:neuropeptide signaling pathway"/>
    <property type="evidence" value="ECO:0007669"/>
    <property type="project" value="UniProtKB-KW"/>
</dbReference>
<evidence type="ECO:0000256" key="4">
    <source>
        <dbReference type="ARBA" id="ARBA00022815"/>
    </source>
</evidence>
<comment type="similarity">
    <text evidence="2">Belongs to the FARP (FMRFamide related peptide) family.</text>
</comment>
<dbReference type="Pfam" id="PF01581">
    <property type="entry name" value="FARP"/>
    <property type="match status" value="1"/>
</dbReference>
<accession>A0AAV4HFF8</accession>
<evidence type="ECO:0000256" key="2">
    <source>
        <dbReference type="ARBA" id="ARBA00006356"/>
    </source>
</evidence>
<evidence type="ECO:0000256" key="6">
    <source>
        <dbReference type="SAM" id="MobiDB-lite"/>
    </source>
</evidence>
<comment type="subcellular location">
    <subcellularLocation>
        <location evidence="1">Secreted</location>
    </subcellularLocation>
</comment>
<evidence type="ECO:0000256" key="1">
    <source>
        <dbReference type="ARBA" id="ARBA00004613"/>
    </source>
</evidence>
<keyword evidence="5" id="KW-0527">Neuropeptide</keyword>
<evidence type="ECO:0000256" key="3">
    <source>
        <dbReference type="ARBA" id="ARBA00022525"/>
    </source>
</evidence>
<keyword evidence="8" id="KW-1185">Reference proteome</keyword>